<gene>
    <name evidence="1" type="ORF">NDK43_06945</name>
</gene>
<dbReference type="EMBL" id="JAMQCR010000001">
    <property type="protein sequence ID" value="MCM2532183.1"/>
    <property type="molecule type" value="Genomic_DNA"/>
</dbReference>
<comment type="caution">
    <text evidence="1">The sequence shown here is derived from an EMBL/GenBank/DDBJ whole genome shotgun (WGS) entry which is preliminary data.</text>
</comment>
<dbReference type="Proteomes" id="UP001523262">
    <property type="component" value="Unassembled WGS sequence"/>
</dbReference>
<proteinExistence type="predicted"/>
<accession>A0ABT0W799</accession>
<reference evidence="1 2" key="1">
    <citation type="submission" date="2022-06" db="EMBL/GenBank/DDBJ databases">
        <authorList>
            <person name="Jeon C.O."/>
        </authorList>
    </citation>
    <scope>NUCLEOTIDE SEQUENCE [LARGE SCALE GENOMIC DNA]</scope>
    <source>
        <strain evidence="1 2">KCTC 13943</strain>
    </source>
</reference>
<organism evidence="1 2">
    <name type="scientific">Neobacillus pocheonensis</name>
    <dbReference type="NCBI Taxonomy" id="363869"/>
    <lineage>
        <taxon>Bacteria</taxon>
        <taxon>Bacillati</taxon>
        <taxon>Bacillota</taxon>
        <taxon>Bacilli</taxon>
        <taxon>Bacillales</taxon>
        <taxon>Bacillaceae</taxon>
        <taxon>Neobacillus</taxon>
    </lineage>
</organism>
<evidence type="ECO:0008006" key="3">
    <source>
        <dbReference type="Google" id="ProtNLM"/>
    </source>
</evidence>
<keyword evidence="2" id="KW-1185">Reference proteome</keyword>
<evidence type="ECO:0000313" key="2">
    <source>
        <dbReference type="Proteomes" id="UP001523262"/>
    </source>
</evidence>
<evidence type="ECO:0000313" key="1">
    <source>
        <dbReference type="EMBL" id="MCM2532183.1"/>
    </source>
</evidence>
<name>A0ABT0W799_9BACI</name>
<protein>
    <recommendedName>
        <fullName evidence="3">GNAT family N-acetyltransferase</fullName>
    </recommendedName>
</protein>
<sequence length="202" mass="23690">MATEKWNAPLDNLESILPIKEIKEVLGKDPNIKIYFDNEIRKINPSNYNMSITARAYNDNKDSKLKRYYKKYSDSFEYKDLMKINLPQILWKDTLGLDRTIIGLHISKLNKEELFINDVVLAKNEKLDGLKNGIFDIVLNNLENFAKNQGLKYISGHAMTKIVFDIFNSKGFLPDKRKFNRNDKLWEQSQIHGYQVPFLKKI</sequence>